<evidence type="ECO:0000259" key="1">
    <source>
        <dbReference type="Pfam" id="PF05050"/>
    </source>
</evidence>
<dbReference type="InterPro" id="IPR006342">
    <property type="entry name" value="FkbM_mtfrase"/>
</dbReference>
<dbReference type="NCBIfam" id="TIGR01444">
    <property type="entry name" value="fkbM_fam"/>
    <property type="match status" value="1"/>
</dbReference>
<geneLocation type="plasmid" evidence="2 3">
    <name>pSkuCCBAU71714b</name>
</geneLocation>
<gene>
    <name evidence="2" type="ORF">PZL22_001314</name>
</gene>
<dbReference type="PANTHER" id="PTHR34203">
    <property type="entry name" value="METHYLTRANSFERASE, FKBM FAMILY PROTEIN"/>
    <property type="match status" value="1"/>
</dbReference>
<evidence type="ECO:0000313" key="2">
    <source>
        <dbReference type="EMBL" id="WHS91338.1"/>
    </source>
</evidence>
<dbReference type="RefSeq" id="WP_284718308.1">
    <property type="nucleotide sequence ID" value="NZ_CP120364.1"/>
</dbReference>
<organism evidence="2 3">
    <name type="scientific">Sinorhizobium kummerowiae</name>
    <dbReference type="NCBI Taxonomy" id="158892"/>
    <lineage>
        <taxon>Bacteria</taxon>
        <taxon>Pseudomonadati</taxon>
        <taxon>Pseudomonadota</taxon>
        <taxon>Alphaproteobacteria</taxon>
        <taxon>Hyphomicrobiales</taxon>
        <taxon>Rhizobiaceae</taxon>
        <taxon>Sinorhizobium/Ensifer group</taxon>
        <taxon>Sinorhizobium</taxon>
    </lineage>
</organism>
<feature type="domain" description="Methyltransferase FkbM" evidence="1">
    <location>
        <begin position="61"/>
        <end position="225"/>
    </location>
</feature>
<keyword evidence="2" id="KW-0808">Transferase</keyword>
<keyword evidence="2" id="KW-0489">Methyltransferase</keyword>
<dbReference type="SUPFAM" id="SSF53335">
    <property type="entry name" value="S-adenosyl-L-methionine-dependent methyltransferases"/>
    <property type="match status" value="1"/>
</dbReference>
<keyword evidence="2" id="KW-0614">Plasmid</keyword>
<name>A0ABY8T0B9_9HYPH</name>
<evidence type="ECO:0000313" key="3">
    <source>
        <dbReference type="Proteomes" id="UP001233264"/>
    </source>
</evidence>
<proteinExistence type="predicted"/>
<sequence>MRLVSRLLDAFSERRVVATGEAAGLTLVSRDADPEFGRGTYERPIQQAIASKLAPGDAFFDIGANIGFFSLIAARRVGTEGQVYAFEPVPRNAAAILRSAQLNGFDAIRVFPEAVGATIGRAELLLARHIGGAALASAEAPPDMNGHLEVDVTTLDDAISRHGLRPPSLVKIDVEGAEIEVLRGMTETLRAHRPSIIYEIDDATREGLERKARQIAALLTSAGYVLAALPPSYTEQSWHVQHLLAEAM</sequence>
<dbReference type="EMBL" id="CP120364">
    <property type="protein sequence ID" value="WHS91338.1"/>
    <property type="molecule type" value="Genomic_DNA"/>
</dbReference>
<reference evidence="2 3" key="1">
    <citation type="submission" date="2023-03" db="EMBL/GenBank/DDBJ databases">
        <authorList>
            <person name="Menendez E."/>
            <person name="Kaur S."/>
            <person name="Flores-Felix J.D."/>
            <person name="diCenzo G.C."/>
            <person name="Peix A."/>
            <person name="Velazquez E."/>
        </authorList>
    </citation>
    <scope>NUCLEOTIDE SEQUENCE [LARGE SCALE GENOMIC DNA]</scope>
    <source>
        <strain evidence="2 3">CCBAU 71714</strain>
        <plasmid evidence="2 3">pSkuCCBAU71714b</plasmid>
    </source>
</reference>
<dbReference type="GO" id="GO:0032259">
    <property type="term" value="P:methylation"/>
    <property type="evidence" value="ECO:0007669"/>
    <property type="project" value="UniProtKB-KW"/>
</dbReference>
<keyword evidence="3" id="KW-1185">Reference proteome</keyword>
<dbReference type="InterPro" id="IPR052514">
    <property type="entry name" value="SAM-dependent_MTase"/>
</dbReference>
<dbReference type="GO" id="GO:0008168">
    <property type="term" value="F:methyltransferase activity"/>
    <property type="evidence" value="ECO:0007669"/>
    <property type="project" value="UniProtKB-KW"/>
</dbReference>
<accession>A0ABY8T0B9</accession>
<dbReference type="Gene3D" id="3.40.50.150">
    <property type="entry name" value="Vaccinia Virus protein VP39"/>
    <property type="match status" value="1"/>
</dbReference>
<dbReference type="InterPro" id="IPR029063">
    <property type="entry name" value="SAM-dependent_MTases_sf"/>
</dbReference>
<dbReference type="Pfam" id="PF05050">
    <property type="entry name" value="Methyltransf_21"/>
    <property type="match status" value="1"/>
</dbReference>
<dbReference type="PANTHER" id="PTHR34203:SF15">
    <property type="entry name" value="SLL1173 PROTEIN"/>
    <property type="match status" value="1"/>
</dbReference>
<dbReference type="Proteomes" id="UP001233264">
    <property type="component" value="Plasmid pSkuCCBAU71714b"/>
</dbReference>
<protein>
    <submittedName>
        <fullName evidence="2">FkbM family methyltransferase</fullName>
    </submittedName>
</protein>